<evidence type="ECO:0000313" key="2">
    <source>
        <dbReference type="Proteomes" id="UP001177021"/>
    </source>
</evidence>
<evidence type="ECO:0000313" key="1">
    <source>
        <dbReference type="EMBL" id="CAJ2678034.1"/>
    </source>
</evidence>
<proteinExistence type="predicted"/>
<reference evidence="1" key="1">
    <citation type="submission" date="2023-10" db="EMBL/GenBank/DDBJ databases">
        <authorList>
            <person name="Rodriguez Cubillos JULIANA M."/>
            <person name="De Vega J."/>
        </authorList>
    </citation>
    <scope>NUCLEOTIDE SEQUENCE</scope>
</reference>
<organism evidence="1 2">
    <name type="scientific">Trifolium pratense</name>
    <name type="common">Red clover</name>
    <dbReference type="NCBI Taxonomy" id="57577"/>
    <lineage>
        <taxon>Eukaryota</taxon>
        <taxon>Viridiplantae</taxon>
        <taxon>Streptophyta</taxon>
        <taxon>Embryophyta</taxon>
        <taxon>Tracheophyta</taxon>
        <taxon>Spermatophyta</taxon>
        <taxon>Magnoliopsida</taxon>
        <taxon>eudicotyledons</taxon>
        <taxon>Gunneridae</taxon>
        <taxon>Pentapetalae</taxon>
        <taxon>rosids</taxon>
        <taxon>fabids</taxon>
        <taxon>Fabales</taxon>
        <taxon>Fabaceae</taxon>
        <taxon>Papilionoideae</taxon>
        <taxon>50 kb inversion clade</taxon>
        <taxon>NPAAA clade</taxon>
        <taxon>Hologalegina</taxon>
        <taxon>IRL clade</taxon>
        <taxon>Trifolieae</taxon>
        <taxon>Trifolium</taxon>
    </lineage>
</organism>
<gene>
    <name evidence="1" type="ORF">MILVUS5_LOCUS40409</name>
</gene>
<comment type="caution">
    <text evidence="1">The sequence shown here is derived from an EMBL/GenBank/DDBJ whole genome shotgun (WGS) entry which is preliminary data.</text>
</comment>
<keyword evidence="2" id="KW-1185">Reference proteome</keyword>
<accession>A0ACB0M845</accession>
<protein>
    <submittedName>
        <fullName evidence="1">Uncharacterized protein</fullName>
    </submittedName>
</protein>
<dbReference type="Proteomes" id="UP001177021">
    <property type="component" value="Unassembled WGS sequence"/>
</dbReference>
<name>A0ACB0M845_TRIPR</name>
<sequence length="97" mass="10707">MGNCGSNPKTNEGSEPTVPISITEEVKVEHATEEAPVEDNKSLSTLLNENVDVAKKTEEVKVEAEEVKAEPKEEESKTEEVNVQEEKPKIEETKIEA</sequence>
<dbReference type="EMBL" id="CASHSV030000823">
    <property type="protein sequence ID" value="CAJ2678034.1"/>
    <property type="molecule type" value="Genomic_DNA"/>
</dbReference>